<protein>
    <submittedName>
        <fullName evidence="2">DUF349 domain-containing protein</fullName>
    </submittedName>
</protein>
<comment type="caution">
    <text evidence="2">The sequence shown here is derived from an EMBL/GenBank/DDBJ whole genome shotgun (WGS) entry which is preliminary data.</text>
</comment>
<sequence length="907" mass="104118">MMIFKRLLRPKWQDPNPDKRIAAIAELSESQSDYKQILHELAFNDGQMAVRQAALEKLNDFSLWWQASKKEASERLRAEAERRVVEMVTANQLTLSLKQQFIAECQRSSVLEHILRLEQDRSIRLALLQRLDRQDLYQQAVQDPSWELKTRLELLPRIEDEKTLQALQKQLEPALATAIDQLLTERREQQEKPIRLCKQASLILSKINALKDRSPADSQQRYGQYQQEWADLADALNELDEAAALFAKHQQLSQSVEHFFADSWQQQAQQRLAEEQQQQQQLQINGIRKAITALEIDVLQSLRQNLPQANVQQLDQFNGQYQALAAQLEQAEIPATERVRLQRALEQLGSQLADLPRVALRFSQAEQLLQQWQAEAMPDTLEDWQAASTSWQQYRQRWQQLVDDLSLPLPEDLKQQQQTLQQQWQSIANGFEQQLTQALRQCRGKLHEFARLHQAGKFKSLFGLFKGIEASYQLLLPEQQQQLQSRFEQAREQLAQLADLQAFIAGPRREALVQQMQQLAAEPMFDANERAALVKKARADWLSLGKTDSEQQASWQQAFDEACEAAYAPCREFFAAQQAEREQHASAKQALLTQTTAELAASESDPFALLRQLQRQWQAIGPVPKAQLASLQQGYRELCQQLRQQGRAQQADCAERKQQLIQQAQAATEQQEPGQAAVMLKQYQQAWKQIPYAGKGVDDELWRQFRAICDAFFAKLKASRQQQEQQRQQQQQVLQQQLADCDQALAQSDQPQQLSSLQTQLKALDLSGFDSLQRSRQQLLDKLEQKQHQQHQAQALQAYQQLFEALRNGTDFDSLPAVWRDAMQQQPDPLSRSELTLVLELMITGEASDASASAQQISTLKLQLLAEKHNKASSFSKETMLARWLSHGPLAANELPLLERLERVLSL</sequence>
<feature type="coiled-coil region" evidence="1">
    <location>
        <begin position="232"/>
        <end position="285"/>
    </location>
</feature>
<accession>A0ABT9GNP3</accession>
<dbReference type="EMBL" id="JAUZVY010000002">
    <property type="protein sequence ID" value="MDP4528591.1"/>
    <property type="molecule type" value="Genomic_DNA"/>
</dbReference>
<gene>
    <name evidence="2" type="ORF">Q3O59_06050</name>
</gene>
<feature type="coiled-coil region" evidence="1">
    <location>
        <begin position="713"/>
        <end position="740"/>
    </location>
</feature>
<evidence type="ECO:0000313" key="3">
    <source>
        <dbReference type="Proteomes" id="UP001236258"/>
    </source>
</evidence>
<dbReference type="Proteomes" id="UP001236258">
    <property type="component" value="Unassembled WGS sequence"/>
</dbReference>
<dbReference type="RefSeq" id="WP_305944716.1">
    <property type="nucleotide sequence ID" value="NZ_JAUZVY010000002.1"/>
</dbReference>
<dbReference type="Pfam" id="PF03993">
    <property type="entry name" value="DUF349"/>
    <property type="match status" value="2"/>
</dbReference>
<dbReference type="InterPro" id="IPR007139">
    <property type="entry name" value="DUF349"/>
</dbReference>
<feature type="coiled-coil region" evidence="1">
    <location>
        <begin position="769"/>
        <end position="796"/>
    </location>
</feature>
<reference evidence="2 3" key="1">
    <citation type="submission" date="2023-08" db="EMBL/GenBank/DDBJ databases">
        <authorList>
            <person name="Joshi A."/>
            <person name="Thite S."/>
        </authorList>
    </citation>
    <scope>NUCLEOTIDE SEQUENCE [LARGE SCALE GENOMIC DNA]</scope>
    <source>
        <strain evidence="2 3">1E1</strain>
    </source>
</reference>
<proteinExistence type="predicted"/>
<evidence type="ECO:0000256" key="1">
    <source>
        <dbReference type="SAM" id="Coils"/>
    </source>
</evidence>
<keyword evidence="1" id="KW-0175">Coiled coil</keyword>
<name>A0ABT9GNP3_9GAMM</name>
<organism evidence="2 3">
    <name type="scientific">Alkalimonas delamerensis</name>
    <dbReference type="NCBI Taxonomy" id="265981"/>
    <lineage>
        <taxon>Bacteria</taxon>
        <taxon>Pseudomonadati</taxon>
        <taxon>Pseudomonadota</taxon>
        <taxon>Gammaproteobacteria</taxon>
        <taxon>Alkalimonas</taxon>
    </lineage>
</organism>
<evidence type="ECO:0000313" key="2">
    <source>
        <dbReference type="EMBL" id="MDP4528591.1"/>
    </source>
</evidence>
<keyword evidence="3" id="KW-1185">Reference proteome</keyword>